<reference evidence="6 7" key="1">
    <citation type="journal article" date="2015" name="Genome Announc.">
        <title>Complete Genome Sequence of Methanosphaerula palustris E1-9CT, a Hydrogenotrophic Methanogen Isolated from a Minerotrophic Fen Peatland.</title>
        <authorList>
            <person name="Cadillo-Quiroz H."/>
            <person name="Browne P."/>
            <person name="Kyrpides N."/>
            <person name="Woyke T."/>
            <person name="Goodwin L."/>
            <person name="Detter C."/>
            <person name="Yavitt J.B."/>
            <person name="Zinder S.H."/>
        </authorList>
    </citation>
    <scope>NUCLEOTIDE SEQUENCE [LARGE SCALE GENOMIC DNA]</scope>
    <source>
        <strain evidence="7">ATCC BAA-1556 / DSM 19958 / E1-9c</strain>
    </source>
</reference>
<dbReference type="PANTHER" id="PTHR46491">
    <property type="entry name" value="CDGSH IRON SULFUR DOMAIN PROTEIN HOMOLOG"/>
    <property type="match status" value="1"/>
</dbReference>
<protein>
    <recommendedName>
        <fullName evidence="5">Iron-binding zinc finger CDGSH type domain-containing protein</fullName>
    </recommendedName>
</protein>
<dbReference type="GO" id="GO:0051537">
    <property type="term" value="F:2 iron, 2 sulfur cluster binding"/>
    <property type="evidence" value="ECO:0007669"/>
    <property type="project" value="UniProtKB-KW"/>
</dbReference>
<dbReference type="Gene3D" id="3.40.5.90">
    <property type="entry name" value="CDGSH iron-sulfur domain, mitoNEET-type"/>
    <property type="match status" value="2"/>
</dbReference>
<name>B8GI57_METPE</name>
<dbReference type="OrthoDB" id="5781at2157"/>
<sequence length="233" mass="25115">MTTPLKISPDPRNESMKITVRKNGPYHVSGGIPLKTVEVIYDDDGNCRTWNETKTYPLQQQQYALCRCGLSKEKPFCDGAHAPAHFVGTEAGDRKPFQKGAGITPGPFLTLADNEHLCAHAGFCQRAGGIGNLVTSPDPDAREIAIEEGGNCPSGRLVVSDTATGEAIEPDLEKSIAVIEDPVHGKHGPLWVQGGIPVIAVDGKAYEVRNRVTLCRCGRSKNKPFCDGSHLEE</sequence>
<keyword evidence="7" id="KW-1185">Reference proteome</keyword>
<dbReference type="EMBL" id="CP001338">
    <property type="protein sequence ID" value="ACL16797.1"/>
    <property type="molecule type" value="Genomic_DNA"/>
</dbReference>
<dbReference type="STRING" id="521011.Mpal_1475"/>
<dbReference type="GO" id="GO:0046872">
    <property type="term" value="F:metal ion binding"/>
    <property type="evidence" value="ECO:0007669"/>
    <property type="project" value="UniProtKB-KW"/>
</dbReference>
<accession>B8GI57</accession>
<dbReference type="GeneID" id="7270080"/>
<dbReference type="PIRSF" id="PIRSF009180">
    <property type="entry name" value="UCP009180"/>
    <property type="match status" value="1"/>
</dbReference>
<feature type="domain" description="Iron-binding zinc finger CDGSH type" evidence="5">
    <location>
        <begin position="199"/>
        <end position="233"/>
    </location>
</feature>
<keyword evidence="1" id="KW-0001">2Fe-2S</keyword>
<dbReference type="HOGENOM" id="CLU_1233392_0_0_2"/>
<gene>
    <name evidence="6" type="ordered locus">Mpal_1475</name>
</gene>
<feature type="domain" description="Iron-binding zinc finger CDGSH type" evidence="5">
    <location>
        <begin position="35"/>
        <end position="87"/>
    </location>
</feature>
<evidence type="ECO:0000313" key="7">
    <source>
        <dbReference type="Proteomes" id="UP000002457"/>
    </source>
</evidence>
<dbReference type="KEGG" id="mpl:Mpal_1475"/>
<evidence type="ECO:0000259" key="5">
    <source>
        <dbReference type="SMART" id="SM00704"/>
    </source>
</evidence>
<keyword evidence="4" id="KW-0411">Iron-sulfur</keyword>
<dbReference type="InterPro" id="IPR010693">
    <property type="entry name" value="Divergent_4Fe-4S_mono-cluster"/>
</dbReference>
<dbReference type="InterPro" id="IPR042216">
    <property type="entry name" value="MitoNEET_CISD"/>
</dbReference>
<dbReference type="SMART" id="SM00704">
    <property type="entry name" value="ZnF_CDGSH"/>
    <property type="match status" value="2"/>
</dbReference>
<dbReference type="RefSeq" id="WP_012618116.1">
    <property type="nucleotide sequence ID" value="NC_011832.1"/>
</dbReference>
<keyword evidence="3" id="KW-0408">Iron</keyword>
<evidence type="ECO:0000256" key="3">
    <source>
        <dbReference type="ARBA" id="ARBA00023004"/>
    </source>
</evidence>
<dbReference type="Pfam" id="PF06902">
    <property type="entry name" value="Fer4_19"/>
    <property type="match status" value="1"/>
</dbReference>
<keyword evidence="2" id="KW-0479">Metal-binding</keyword>
<proteinExistence type="predicted"/>
<dbReference type="InterPro" id="IPR018967">
    <property type="entry name" value="FeS-contain_CDGSH-typ"/>
</dbReference>
<evidence type="ECO:0000256" key="1">
    <source>
        <dbReference type="ARBA" id="ARBA00022714"/>
    </source>
</evidence>
<dbReference type="GO" id="GO:0005737">
    <property type="term" value="C:cytoplasm"/>
    <property type="evidence" value="ECO:0007669"/>
    <property type="project" value="UniProtKB-ARBA"/>
</dbReference>
<dbReference type="eggNOG" id="arCOG03174">
    <property type="taxonomic scope" value="Archaea"/>
</dbReference>
<organism evidence="6 7">
    <name type="scientific">Methanosphaerula palustris (strain ATCC BAA-1556 / DSM 19958 / E1-9c)</name>
    <dbReference type="NCBI Taxonomy" id="521011"/>
    <lineage>
        <taxon>Archaea</taxon>
        <taxon>Methanobacteriati</taxon>
        <taxon>Methanobacteriota</taxon>
        <taxon>Stenosarchaea group</taxon>
        <taxon>Methanomicrobia</taxon>
        <taxon>Methanomicrobiales</taxon>
        <taxon>Methanoregulaceae</taxon>
        <taxon>Methanosphaerula</taxon>
    </lineage>
</organism>
<dbReference type="Proteomes" id="UP000002457">
    <property type="component" value="Chromosome"/>
</dbReference>
<dbReference type="Pfam" id="PF09360">
    <property type="entry name" value="zf-CDGSH"/>
    <property type="match status" value="2"/>
</dbReference>
<evidence type="ECO:0000313" key="6">
    <source>
        <dbReference type="EMBL" id="ACL16797.1"/>
    </source>
</evidence>
<dbReference type="InterPro" id="IPR016548">
    <property type="entry name" value="UCP009180"/>
</dbReference>
<dbReference type="PANTHER" id="PTHR46491:SF3">
    <property type="entry name" value="CDGSH IRON-SULFUR DOMAIN-CONTAINING PROTEIN 3, MITOCHONDRIAL"/>
    <property type="match status" value="1"/>
</dbReference>
<evidence type="ECO:0000256" key="2">
    <source>
        <dbReference type="ARBA" id="ARBA00022723"/>
    </source>
</evidence>
<dbReference type="AlphaFoldDB" id="B8GI57"/>
<dbReference type="InterPro" id="IPR052950">
    <property type="entry name" value="CISD"/>
</dbReference>
<evidence type="ECO:0000256" key="4">
    <source>
        <dbReference type="ARBA" id="ARBA00023014"/>
    </source>
</evidence>